<dbReference type="AlphaFoldDB" id="A0A2P2PQP3"/>
<accession>A0A2P2PQP3</accession>
<name>A0A2P2PQP3_RHIMU</name>
<organism evidence="1">
    <name type="scientific">Rhizophora mucronata</name>
    <name type="common">Asiatic mangrove</name>
    <dbReference type="NCBI Taxonomy" id="61149"/>
    <lineage>
        <taxon>Eukaryota</taxon>
        <taxon>Viridiplantae</taxon>
        <taxon>Streptophyta</taxon>
        <taxon>Embryophyta</taxon>
        <taxon>Tracheophyta</taxon>
        <taxon>Spermatophyta</taxon>
        <taxon>Magnoliopsida</taxon>
        <taxon>eudicotyledons</taxon>
        <taxon>Gunneridae</taxon>
        <taxon>Pentapetalae</taxon>
        <taxon>rosids</taxon>
        <taxon>fabids</taxon>
        <taxon>Malpighiales</taxon>
        <taxon>Rhizophoraceae</taxon>
        <taxon>Rhizophora</taxon>
    </lineage>
</organism>
<dbReference type="EMBL" id="GGEC01076537">
    <property type="protein sequence ID" value="MBX57021.1"/>
    <property type="molecule type" value="Transcribed_RNA"/>
</dbReference>
<reference evidence="1" key="1">
    <citation type="submission" date="2018-02" db="EMBL/GenBank/DDBJ databases">
        <title>Rhizophora mucronata_Transcriptome.</title>
        <authorList>
            <person name="Meera S.P."/>
            <person name="Sreeshan A."/>
            <person name="Augustine A."/>
        </authorList>
    </citation>
    <scope>NUCLEOTIDE SEQUENCE</scope>
    <source>
        <tissue evidence="1">Leaf</tissue>
    </source>
</reference>
<protein>
    <submittedName>
        <fullName evidence="1">Uncharacterized protein</fullName>
    </submittedName>
</protein>
<evidence type="ECO:0000313" key="1">
    <source>
        <dbReference type="EMBL" id="MBX57021.1"/>
    </source>
</evidence>
<sequence>MTFLLSSSAPKSFSFCILFSSSNLCSSSLNSKSCSFCILFSSFNL</sequence>
<proteinExistence type="predicted"/>